<name>A0ABZ1WC57_9ACTN</name>
<evidence type="ECO:0000313" key="2">
    <source>
        <dbReference type="Proteomes" id="UP001432014"/>
    </source>
</evidence>
<protein>
    <submittedName>
        <fullName evidence="1">Uncharacterized protein</fullName>
    </submittedName>
</protein>
<sequence>MGIPIYLPIAPRKGTGIVHDEPGYTSRTEFAFGDTVTVSLWPLDTGVLRAYT</sequence>
<proteinExistence type="predicted"/>
<dbReference type="Proteomes" id="UP001432014">
    <property type="component" value="Chromosome"/>
</dbReference>
<evidence type="ECO:0000313" key="1">
    <source>
        <dbReference type="EMBL" id="WUS58457.1"/>
    </source>
</evidence>
<accession>A0ABZ1WC57</accession>
<gene>
    <name evidence="1" type="ORF">OG469_24845</name>
</gene>
<dbReference type="EMBL" id="CP108482">
    <property type="protein sequence ID" value="WUS58457.1"/>
    <property type="molecule type" value="Genomic_DNA"/>
</dbReference>
<reference evidence="1 2" key="1">
    <citation type="submission" date="2022-10" db="EMBL/GenBank/DDBJ databases">
        <title>The complete genomes of actinobacterial strains from the NBC collection.</title>
        <authorList>
            <person name="Joergensen T.S."/>
            <person name="Alvarez Arevalo M."/>
            <person name="Sterndorff E.B."/>
            <person name="Faurdal D."/>
            <person name="Vuksanovic O."/>
            <person name="Mourched A.-S."/>
            <person name="Charusanti P."/>
            <person name="Shaw S."/>
            <person name="Blin K."/>
            <person name="Weber T."/>
        </authorList>
    </citation>
    <scope>NUCLEOTIDE SEQUENCE [LARGE SCALE GENOMIC DNA]</scope>
    <source>
        <strain evidence="1 2">NBC_01247</strain>
    </source>
</reference>
<dbReference type="RefSeq" id="WP_329495349.1">
    <property type="nucleotide sequence ID" value="NZ_CP108460.1"/>
</dbReference>
<keyword evidence="2" id="KW-1185">Reference proteome</keyword>
<organism evidence="1 2">
    <name type="scientific">Kitasatospora herbaricolor</name>
    <dbReference type="NCBI Taxonomy" id="68217"/>
    <lineage>
        <taxon>Bacteria</taxon>
        <taxon>Bacillati</taxon>
        <taxon>Actinomycetota</taxon>
        <taxon>Actinomycetes</taxon>
        <taxon>Kitasatosporales</taxon>
        <taxon>Streptomycetaceae</taxon>
        <taxon>Kitasatospora</taxon>
    </lineage>
</organism>